<dbReference type="GO" id="GO:0003735">
    <property type="term" value="F:structural constituent of ribosome"/>
    <property type="evidence" value="ECO:0007669"/>
    <property type="project" value="InterPro"/>
</dbReference>
<accession>A0A4S4KRE7</accession>
<dbReference type="GO" id="GO:0006412">
    <property type="term" value="P:translation"/>
    <property type="evidence" value="ECO:0007669"/>
    <property type="project" value="InterPro"/>
</dbReference>
<reference evidence="6 7" key="1">
    <citation type="submission" date="2019-02" db="EMBL/GenBank/DDBJ databases">
        <title>Genome sequencing of the rare red list fungi Phlebia centrifuga.</title>
        <authorList>
            <person name="Buettner E."/>
            <person name="Kellner H."/>
        </authorList>
    </citation>
    <scope>NUCLEOTIDE SEQUENCE [LARGE SCALE GENOMIC DNA]</scope>
    <source>
        <strain evidence="6 7">DSM 108282</strain>
    </source>
</reference>
<organism evidence="6 7">
    <name type="scientific">Hermanssonia centrifuga</name>
    <dbReference type="NCBI Taxonomy" id="98765"/>
    <lineage>
        <taxon>Eukaryota</taxon>
        <taxon>Fungi</taxon>
        <taxon>Dikarya</taxon>
        <taxon>Basidiomycota</taxon>
        <taxon>Agaricomycotina</taxon>
        <taxon>Agaricomycetes</taxon>
        <taxon>Polyporales</taxon>
        <taxon>Meruliaceae</taxon>
        <taxon>Hermanssonia</taxon>
    </lineage>
</organism>
<feature type="region of interest" description="Disordered" evidence="4">
    <location>
        <begin position="120"/>
        <end position="142"/>
    </location>
</feature>
<dbReference type="InterPro" id="IPR002672">
    <property type="entry name" value="Ribosomal_eL28"/>
</dbReference>
<dbReference type="GO" id="GO:1990904">
    <property type="term" value="C:ribonucleoprotein complex"/>
    <property type="evidence" value="ECO:0007669"/>
    <property type="project" value="UniProtKB-KW"/>
</dbReference>
<evidence type="ECO:0000256" key="2">
    <source>
        <dbReference type="ARBA" id="ARBA00022980"/>
    </source>
</evidence>
<dbReference type="PANTHER" id="PTHR10544">
    <property type="entry name" value="60S RIBOSOMAL PROTEIN L28"/>
    <property type="match status" value="1"/>
</dbReference>
<evidence type="ECO:0000256" key="4">
    <source>
        <dbReference type="SAM" id="MobiDB-lite"/>
    </source>
</evidence>
<dbReference type="GO" id="GO:0005840">
    <property type="term" value="C:ribosome"/>
    <property type="evidence" value="ECO:0007669"/>
    <property type="project" value="UniProtKB-KW"/>
</dbReference>
<protein>
    <recommendedName>
        <fullName evidence="5">Ribosomal eL28/Mak16 domain-containing protein</fullName>
    </recommendedName>
</protein>
<comment type="caution">
    <text evidence="6">The sequence shown here is derived from an EMBL/GenBank/DDBJ whole genome shotgun (WGS) entry which is preliminary data.</text>
</comment>
<feature type="domain" description="Ribosomal eL28/Mak16" evidence="5">
    <location>
        <begin position="5"/>
        <end position="122"/>
    </location>
</feature>
<dbReference type="Proteomes" id="UP000309038">
    <property type="component" value="Unassembled WGS sequence"/>
</dbReference>
<keyword evidence="7" id="KW-1185">Reference proteome</keyword>
<keyword evidence="2" id="KW-0689">Ribosomal protein</keyword>
<comment type="similarity">
    <text evidence="1">Belongs to the eukaryotic ribosomal protein eL28 family.</text>
</comment>
<sequence length="142" mass="15354">MSSDLQWLLLRKSNSFFVKRVPEGPVFSRESGNLTNLHSFKYSGLANQKTIDISESGNGIKITTRKQGASPIAVRKGLASSTIRNRSGGRRAAGIVSKLAKRGYRPDLRTAALARASAILASHQEKKPAPPKKVRGSKVVKA</sequence>
<evidence type="ECO:0000313" key="6">
    <source>
        <dbReference type="EMBL" id="THH01209.1"/>
    </source>
</evidence>
<gene>
    <name evidence="6" type="ORF">EW026_g1459</name>
</gene>
<dbReference type="Gene3D" id="3.30.390.110">
    <property type="match status" value="1"/>
</dbReference>
<evidence type="ECO:0000313" key="7">
    <source>
        <dbReference type="Proteomes" id="UP000309038"/>
    </source>
</evidence>
<keyword evidence="3" id="KW-0687">Ribonucleoprotein</keyword>
<dbReference type="EMBL" id="SGPJ01000029">
    <property type="protein sequence ID" value="THH01209.1"/>
    <property type="molecule type" value="Genomic_DNA"/>
</dbReference>
<dbReference type="AlphaFoldDB" id="A0A4S4KRE7"/>
<evidence type="ECO:0000256" key="1">
    <source>
        <dbReference type="ARBA" id="ARBA00007926"/>
    </source>
</evidence>
<evidence type="ECO:0000259" key="5">
    <source>
        <dbReference type="Pfam" id="PF01778"/>
    </source>
</evidence>
<name>A0A4S4KRE7_9APHY</name>
<dbReference type="Pfam" id="PF01778">
    <property type="entry name" value="Ribosomal_L28e"/>
    <property type="match status" value="1"/>
</dbReference>
<dbReference type="InterPro" id="IPR029004">
    <property type="entry name" value="Ribosomal_eL28/Mak16"/>
</dbReference>
<proteinExistence type="inferred from homology"/>
<feature type="compositionally biased region" description="Basic residues" evidence="4">
    <location>
        <begin position="129"/>
        <end position="142"/>
    </location>
</feature>
<evidence type="ECO:0000256" key="3">
    <source>
        <dbReference type="ARBA" id="ARBA00023274"/>
    </source>
</evidence>